<sequence length="99" mass="11712">LVIGRHYLAYGICLLTSQYAFFKRPAQIRHADTYVHKYEEIHVATSDIQHNENKHHEQWYQCKTDATTKSEMNCDALPHNYIHIYVYIIDGSPFHPDFC</sequence>
<dbReference type="EMBL" id="GAMC01021755">
    <property type="protein sequence ID" value="JAB84800.1"/>
    <property type="molecule type" value="mRNA"/>
</dbReference>
<reference evidence="1" key="2">
    <citation type="journal article" date="2014" name="BMC Genomics">
        <title>A genomic perspective to assessing quality of mass-reared SIT flies used in Mediterranean fruit fly (Ceratitis capitata) eradication in California.</title>
        <authorList>
            <person name="Calla B."/>
            <person name="Hall B."/>
            <person name="Hou S."/>
            <person name="Geib S.M."/>
        </authorList>
    </citation>
    <scope>NUCLEOTIDE SEQUENCE</scope>
</reference>
<name>W8AAC9_CERCA</name>
<feature type="non-terminal residue" evidence="1">
    <location>
        <position position="1"/>
    </location>
</feature>
<organism evidence="1">
    <name type="scientific">Ceratitis capitata</name>
    <name type="common">Mediterranean fruit fly</name>
    <name type="synonym">Tephritis capitata</name>
    <dbReference type="NCBI Taxonomy" id="7213"/>
    <lineage>
        <taxon>Eukaryota</taxon>
        <taxon>Metazoa</taxon>
        <taxon>Ecdysozoa</taxon>
        <taxon>Arthropoda</taxon>
        <taxon>Hexapoda</taxon>
        <taxon>Insecta</taxon>
        <taxon>Pterygota</taxon>
        <taxon>Neoptera</taxon>
        <taxon>Endopterygota</taxon>
        <taxon>Diptera</taxon>
        <taxon>Brachycera</taxon>
        <taxon>Muscomorpha</taxon>
        <taxon>Tephritoidea</taxon>
        <taxon>Tephritidae</taxon>
        <taxon>Ceratitis</taxon>
        <taxon>Ceratitis</taxon>
    </lineage>
</organism>
<proteinExistence type="evidence at transcript level"/>
<dbReference type="AlphaFoldDB" id="W8AAC9"/>
<reference evidence="1" key="1">
    <citation type="submission" date="2013-07" db="EMBL/GenBank/DDBJ databases">
        <authorList>
            <person name="Geib S."/>
        </authorList>
    </citation>
    <scope>NUCLEOTIDE SEQUENCE</scope>
</reference>
<accession>W8AAC9</accession>
<protein>
    <submittedName>
        <fullName evidence="1">Uncharacterized protein</fullName>
    </submittedName>
</protein>
<evidence type="ECO:0000313" key="1">
    <source>
        <dbReference type="EMBL" id="JAB84800.1"/>
    </source>
</evidence>